<accession>A0ABQ5FF08</accession>
<organism evidence="1 2">
    <name type="scientific">Tanacetum coccineum</name>
    <dbReference type="NCBI Taxonomy" id="301880"/>
    <lineage>
        <taxon>Eukaryota</taxon>
        <taxon>Viridiplantae</taxon>
        <taxon>Streptophyta</taxon>
        <taxon>Embryophyta</taxon>
        <taxon>Tracheophyta</taxon>
        <taxon>Spermatophyta</taxon>
        <taxon>Magnoliopsida</taxon>
        <taxon>eudicotyledons</taxon>
        <taxon>Gunneridae</taxon>
        <taxon>Pentapetalae</taxon>
        <taxon>asterids</taxon>
        <taxon>campanulids</taxon>
        <taxon>Asterales</taxon>
        <taxon>Asteraceae</taxon>
        <taxon>Asteroideae</taxon>
        <taxon>Anthemideae</taxon>
        <taxon>Anthemidinae</taxon>
        <taxon>Tanacetum</taxon>
    </lineage>
</organism>
<keyword evidence="2" id="KW-1185">Reference proteome</keyword>
<name>A0ABQ5FF08_9ASTR</name>
<sequence length="78" mass="8391">MVVSLSIRDVDQNIGKDLLSLKKSVEDGDGGRVNVGSGVDNSNNKSMIKLSGIKLTDEDVGVSWLAIWCSQLTKGELR</sequence>
<reference evidence="1" key="1">
    <citation type="journal article" date="2022" name="Int. J. Mol. Sci.">
        <title>Draft Genome of Tanacetum Coccineum: Genomic Comparison of Closely Related Tanacetum-Family Plants.</title>
        <authorList>
            <person name="Yamashiro T."/>
            <person name="Shiraishi A."/>
            <person name="Nakayama K."/>
            <person name="Satake H."/>
        </authorList>
    </citation>
    <scope>NUCLEOTIDE SEQUENCE</scope>
</reference>
<gene>
    <name evidence="1" type="ORF">Tco_1005287</name>
</gene>
<dbReference type="Proteomes" id="UP001151760">
    <property type="component" value="Unassembled WGS sequence"/>
</dbReference>
<evidence type="ECO:0000313" key="1">
    <source>
        <dbReference type="EMBL" id="GJT61754.1"/>
    </source>
</evidence>
<proteinExistence type="predicted"/>
<dbReference type="EMBL" id="BQNB010017315">
    <property type="protein sequence ID" value="GJT61754.1"/>
    <property type="molecule type" value="Genomic_DNA"/>
</dbReference>
<comment type="caution">
    <text evidence="1">The sequence shown here is derived from an EMBL/GenBank/DDBJ whole genome shotgun (WGS) entry which is preliminary data.</text>
</comment>
<protein>
    <submittedName>
        <fullName evidence="1">Uncharacterized protein</fullName>
    </submittedName>
</protein>
<evidence type="ECO:0000313" key="2">
    <source>
        <dbReference type="Proteomes" id="UP001151760"/>
    </source>
</evidence>
<reference evidence="1" key="2">
    <citation type="submission" date="2022-01" db="EMBL/GenBank/DDBJ databases">
        <authorList>
            <person name="Yamashiro T."/>
            <person name="Shiraishi A."/>
            <person name="Satake H."/>
            <person name="Nakayama K."/>
        </authorList>
    </citation>
    <scope>NUCLEOTIDE SEQUENCE</scope>
</reference>